<proteinExistence type="inferred from homology"/>
<evidence type="ECO:0000256" key="6">
    <source>
        <dbReference type="ARBA" id="ARBA00022989"/>
    </source>
</evidence>
<dbReference type="AlphaFoldDB" id="A0A918XX69"/>
<feature type="transmembrane region" description="Helical" evidence="8">
    <location>
        <begin position="377"/>
        <end position="397"/>
    </location>
</feature>
<keyword evidence="3 8" id="KW-0813">Transport</keyword>
<keyword evidence="5 8" id="KW-0812">Transmembrane</keyword>
<dbReference type="PROSITE" id="PS50928">
    <property type="entry name" value="ABC_TM1"/>
    <property type="match status" value="1"/>
</dbReference>
<evidence type="ECO:0000256" key="8">
    <source>
        <dbReference type="RuleBase" id="RU363032"/>
    </source>
</evidence>
<feature type="transmembrane region" description="Helical" evidence="8">
    <location>
        <begin position="215"/>
        <end position="240"/>
    </location>
</feature>
<sequence length="406" mass="44154">MSNLTRTYGPFLTGLVLLLTGVWIIALIILPQVNLIDRAFVYVPRGGEAQQAALELERAQQRIATIDFDIRATEKEIAQAASGGGSAGAGGAPSPSNPFAPGAKIGSSNVVRPGMPTPGLAPPAAPPEQRLKTLETERAELQGQLGGLKERADRLKAEQQAATGYSLRNFTTMSGLHWRIFGMTLVYSFSVTVLCFLVCYPIAYAVAQTRSPERVALLMLGLVIPYAINELLRIFAWVMILANRGILNQLLDTLGILDLAQGEAVHWVASNGAVFCVMIYAYILFMVFPIYNTIETLDRNQIEAARDLGASTWRIHWRVVLPHAKPGIAVGSIMTFMLSAGSISVPGLVGPGLHPDWFSQIIYRNYFEAGNWNIGSAQALLLLVACTLFILAVMSLFRVSVREIAR</sequence>
<organism evidence="12 13">
    <name type="scientific">Thalassobaculum fulvum</name>
    <dbReference type="NCBI Taxonomy" id="1633335"/>
    <lineage>
        <taxon>Bacteria</taxon>
        <taxon>Pseudomonadati</taxon>
        <taxon>Pseudomonadota</taxon>
        <taxon>Alphaproteobacteria</taxon>
        <taxon>Rhodospirillales</taxon>
        <taxon>Thalassobaculaceae</taxon>
        <taxon>Thalassobaculum</taxon>
    </lineage>
</organism>
<keyword evidence="9" id="KW-0175">Coiled coil</keyword>
<dbReference type="EMBL" id="BMZS01000011">
    <property type="protein sequence ID" value="GHD59804.1"/>
    <property type="molecule type" value="Genomic_DNA"/>
</dbReference>
<evidence type="ECO:0000313" key="12">
    <source>
        <dbReference type="EMBL" id="GHD59804.1"/>
    </source>
</evidence>
<dbReference type="RefSeq" id="WP_189993850.1">
    <property type="nucleotide sequence ID" value="NZ_BMZS01000011.1"/>
</dbReference>
<evidence type="ECO:0000256" key="4">
    <source>
        <dbReference type="ARBA" id="ARBA00022475"/>
    </source>
</evidence>
<protein>
    <recommendedName>
        <fullName evidence="11">ABC transmembrane type-1 domain-containing protein</fullName>
    </recommendedName>
</protein>
<dbReference type="GO" id="GO:0055085">
    <property type="term" value="P:transmembrane transport"/>
    <property type="evidence" value="ECO:0007669"/>
    <property type="project" value="InterPro"/>
</dbReference>
<accession>A0A918XX69</accession>
<dbReference type="PANTHER" id="PTHR42929:SF1">
    <property type="entry name" value="INNER MEMBRANE ABC TRANSPORTER PERMEASE PROTEIN YDCU-RELATED"/>
    <property type="match status" value="1"/>
</dbReference>
<feature type="transmembrane region" description="Helical" evidence="8">
    <location>
        <begin position="272"/>
        <end position="291"/>
    </location>
</feature>
<reference evidence="12" key="2">
    <citation type="submission" date="2020-09" db="EMBL/GenBank/DDBJ databases">
        <authorList>
            <person name="Sun Q."/>
            <person name="Kim S."/>
        </authorList>
    </citation>
    <scope>NUCLEOTIDE SEQUENCE</scope>
    <source>
        <strain evidence="12">KCTC 42651</strain>
    </source>
</reference>
<evidence type="ECO:0000256" key="7">
    <source>
        <dbReference type="ARBA" id="ARBA00023136"/>
    </source>
</evidence>
<keyword evidence="13" id="KW-1185">Reference proteome</keyword>
<feature type="transmembrane region" description="Helical" evidence="8">
    <location>
        <begin position="12"/>
        <end position="30"/>
    </location>
</feature>
<evidence type="ECO:0000256" key="3">
    <source>
        <dbReference type="ARBA" id="ARBA00022448"/>
    </source>
</evidence>
<feature type="compositionally biased region" description="Gly residues" evidence="10">
    <location>
        <begin position="82"/>
        <end position="91"/>
    </location>
</feature>
<keyword evidence="6 8" id="KW-1133">Transmembrane helix</keyword>
<comment type="subcellular location">
    <subcellularLocation>
        <location evidence="1 8">Cell membrane</location>
        <topology evidence="1 8">Multi-pass membrane protein</topology>
    </subcellularLocation>
</comment>
<feature type="transmembrane region" description="Helical" evidence="8">
    <location>
        <begin position="328"/>
        <end position="349"/>
    </location>
</feature>
<keyword evidence="4" id="KW-1003">Cell membrane</keyword>
<dbReference type="PANTHER" id="PTHR42929">
    <property type="entry name" value="INNER MEMBRANE ABC TRANSPORTER PERMEASE PROTEIN YDCU-RELATED-RELATED"/>
    <property type="match status" value="1"/>
</dbReference>
<evidence type="ECO:0000256" key="1">
    <source>
        <dbReference type="ARBA" id="ARBA00004651"/>
    </source>
</evidence>
<comment type="similarity">
    <text evidence="2">Belongs to the binding-protein-dependent transport system permease family. CysTW subfamily.</text>
</comment>
<feature type="compositionally biased region" description="Low complexity" evidence="10">
    <location>
        <begin position="92"/>
        <end position="103"/>
    </location>
</feature>
<dbReference type="InterPro" id="IPR035906">
    <property type="entry name" value="MetI-like_sf"/>
</dbReference>
<evidence type="ECO:0000259" key="11">
    <source>
        <dbReference type="PROSITE" id="PS50928"/>
    </source>
</evidence>
<keyword evidence="7 8" id="KW-0472">Membrane</keyword>
<evidence type="ECO:0000313" key="13">
    <source>
        <dbReference type="Proteomes" id="UP000630353"/>
    </source>
</evidence>
<evidence type="ECO:0000256" key="10">
    <source>
        <dbReference type="SAM" id="MobiDB-lite"/>
    </source>
</evidence>
<name>A0A918XX69_9PROT</name>
<dbReference type="GO" id="GO:0005886">
    <property type="term" value="C:plasma membrane"/>
    <property type="evidence" value="ECO:0007669"/>
    <property type="project" value="UniProtKB-SubCell"/>
</dbReference>
<evidence type="ECO:0000256" key="2">
    <source>
        <dbReference type="ARBA" id="ARBA00007069"/>
    </source>
</evidence>
<feature type="transmembrane region" description="Helical" evidence="8">
    <location>
        <begin position="180"/>
        <end position="203"/>
    </location>
</feature>
<reference evidence="12" key="1">
    <citation type="journal article" date="2014" name="Int. J. Syst. Evol. Microbiol.">
        <title>Complete genome sequence of Corynebacterium casei LMG S-19264T (=DSM 44701T), isolated from a smear-ripened cheese.</title>
        <authorList>
            <consortium name="US DOE Joint Genome Institute (JGI-PGF)"/>
            <person name="Walter F."/>
            <person name="Albersmeier A."/>
            <person name="Kalinowski J."/>
            <person name="Ruckert C."/>
        </authorList>
    </citation>
    <scope>NUCLEOTIDE SEQUENCE</scope>
    <source>
        <strain evidence="12">KCTC 42651</strain>
    </source>
</reference>
<dbReference type="Pfam" id="PF00528">
    <property type="entry name" value="BPD_transp_1"/>
    <property type="match status" value="1"/>
</dbReference>
<dbReference type="Gene3D" id="1.10.3720.10">
    <property type="entry name" value="MetI-like"/>
    <property type="match status" value="1"/>
</dbReference>
<feature type="region of interest" description="Disordered" evidence="10">
    <location>
        <begin position="79"/>
        <end position="127"/>
    </location>
</feature>
<dbReference type="SUPFAM" id="SSF161098">
    <property type="entry name" value="MetI-like"/>
    <property type="match status" value="1"/>
</dbReference>
<comment type="caution">
    <text evidence="12">The sequence shown here is derived from an EMBL/GenBank/DDBJ whole genome shotgun (WGS) entry which is preliminary data.</text>
</comment>
<feature type="compositionally biased region" description="Pro residues" evidence="10">
    <location>
        <begin position="115"/>
        <end position="126"/>
    </location>
</feature>
<dbReference type="Proteomes" id="UP000630353">
    <property type="component" value="Unassembled WGS sequence"/>
</dbReference>
<evidence type="ECO:0000256" key="9">
    <source>
        <dbReference type="SAM" id="Coils"/>
    </source>
</evidence>
<evidence type="ECO:0000256" key="5">
    <source>
        <dbReference type="ARBA" id="ARBA00022692"/>
    </source>
</evidence>
<gene>
    <name evidence="12" type="ORF">GCM10017083_44850</name>
</gene>
<dbReference type="CDD" id="cd06261">
    <property type="entry name" value="TM_PBP2"/>
    <property type="match status" value="1"/>
</dbReference>
<feature type="domain" description="ABC transmembrane type-1" evidence="11">
    <location>
        <begin position="181"/>
        <end position="393"/>
    </location>
</feature>
<dbReference type="InterPro" id="IPR000515">
    <property type="entry name" value="MetI-like"/>
</dbReference>
<feature type="coiled-coil region" evidence="9">
    <location>
        <begin position="131"/>
        <end position="158"/>
    </location>
</feature>